<dbReference type="eggNOG" id="ENOG502SXJX">
    <property type="taxonomic scope" value="Eukaryota"/>
</dbReference>
<name>B8LBH0_THAPS</name>
<dbReference type="PaxDb" id="35128-Thaps24384"/>
<dbReference type="InParanoid" id="B8LBH0"/>
<reference evidence="1 2" key="1">
    <citation type="journal article" date="2004" name="Science">
        <title>The genome of the diatom Thalassiosira pseudonana: ecology, evolution, and metabolism.</title>
        <authorList>
            <person name="Armbrust E.V."/>
            <person name="Berges J.A."/>
            <person name="Bowler C."/>
            <person name="Green B.R."/>
            <person name="Martinez D."/>
            <person name="Putnam N.H."/>
            <person name="Zhou S."/>
            <person name="Allen A.E."/>
            <person name="Apt K.E."/>
            <person name="Bechner M."/>
            <person name="Brzezinski M.A."/>
            <person name="Chaal B.K."/>
            <person name="Chiovitti A."/>
            <person name="Davis A.K."/>
            <person name="Demarest M.S."/>
            <person name="Detter J.C."/>
            <person name="Glavina T."/>
            <person name="Goodstein D."/>
            <person name="Hadi M.Z."/>
            <person name="Hellsten U."/>
            <person name="Hildebrand M."/>
            <person name="Jenkins B.D."/>
            <person name="Jurka J."/>
            <person name="Kapitonov V.V."/>
            <person name="Kroger N."/>
            <person name="Lau W.W."/>
            <person name="Lane T.W."/>
            <person name="Larimer F.W."/>
            <person name="Lippmeier J.C."/>
            <person name="Lucas S."/>
            <person name="Medina M."/>
            <person name="Montsant A."/>
            <person name="Obornik M."/>
            <person name="Parker M.S."/>
            <person name="Palenik B."/>
            <person name="Pazour G.J."/>
            <person name="Richardson P.M."/>
            <person name="Rynearson T.A."/>
            <person name="Saito M.A."/>
            <person name="Schwartz D.C."/>
            <person name="Thamatrakoln K."/>
            <person name="Valentin K."/>
            <person name="Vardi A."/>
            <person name="Wilkerson F.P."/>
            <person name="Rokhsar D.S."/>
        </authorList>
    </citation>
    <scope>NUCLEOTIDE SEQUENCE [LARGE SCALE GENOMIC DNA]</scope>
    <source>
        <strain evidence="1 2">CCMP1335</strain>
    </source>
</reference>
<dbReference type="AlphaFoldDB" id="B8LBH0"/>
<evidence type="ECO:0000313" key="1">
    <source>
        <dbReference type="EMBL" id="EED87320.1"/>
    </source>
</evidence>
<dbReference type="HOGENOM" id="CLU_582055_0_0_1"/>
<gene>
    <name evidence="1" type="ORF">THAPSDRAFT_24384</name>
</gene>
<sequence length="470" mass="53012">MSYPSPNYVAVLRHRRRCVLLTIAFLVIAVLGSRIKYLASLRTSHDTSKRRGGLLSVVSEHKNPVVIATIQGYVSEKGCSEKDILYNREEAVATITILSETNHTTTSTNNNKFPTIVQVGEPKHEDGGLLSTQHHLVNLISPPTTFLWNDATTAKDLCYQIDYRVEYTDSKSSLADFPTDTNSYLGTPSFRRVWHLNEFVSTETEEGGGGEWLVRQSPDKEWEWYQAMQPTDDKTTTATQTCKSWKEKRSYSLVVIGDSQPTYTCHHLIYGLTGSAAGPHEKVRCVQIKYPIKNQTTFDQYAFMLEKSPEDVVIFNPSGLWEAAYGTLDDFRYYFAKLLKHIPMQPVTLPGKVTDSKRKVHYFFAPTTAVHPINYPELPTDENKWAMTQTRVRAVNQIAEEVLQKEIAARSSSWVSLSTLSAPVDALSLSRDDDPLTPTDMRHFGSSTNEMMLAAMLCKIDEVMESEDSI</sequence>
<dbReference type="KEGG" id="tps:THAPSDRAFT_24384"/>
<evidence type="ECO:0000313" key="2">
    <source>
        <dbReference type="Proteomes" id="UP000001449"/>
    </source>
</evidence>
<dbReference type="GeneID" id="7444496"/>
<organism evidence="1 2">
    <name type="scientific">Thalassiosira pseudonana</name>
    <name type="common">Marine diatom</name>
    <name type="synonym">Cyclotella nana</name>
    <dbReference type="NCBI Taxonomy" id="35128"/>
    <lineage>
        <taxon>Eukaryota</taxon>
        <taxon>Sar</taxon>
        <taxon>Stramenopiles</taxon>
        <taxon>Ochrophyta</taxon>
        <taxon>Bacillariophyta</taxon>
        <taxon>Coscinodiscophyceae</taxon>
        <taxon>Thalassiosirophycidae</taxon>
        <taxon>Thalassiosirales</taxon>
        <taxon>Thalassiosiraceae</taxon>
        <taxon>Thalassiosira</taxon>
    </lineage>
</organism>
<accession>B8LBH0</accession>
<proteinExistence type="predicted"/>
<keyword evidence="2" id="KW-1185">Reference proteome</keyword>
<protein>
    <submittedName>
        <fullName evidence="1">Uncharacterized protein</fullName>
    </submittedName>
</protein>
<reference evidence="1 2" key="2">
    <citation type="journal article" date="2008" name="Nature">
        <title>The Phaeodactylum genome reveals the evolutionary history of diatom genomes.</title>
        <authorList>
            <person name="Bowler C."/>
            <person name="Allen A.E."/>
            <person name="Badger J.H."/>
            <person name="Grimwood J."/>
            <person name="Jabbari K."/>
            <person name="Kuo A."/>
            <person name="Maheswari U."/>
            <person name="Martens C."/>
            <person name="Maumus F."/>
            <person name="Otillar R.P."/>
            <person name="Rayko E."/>
            <person name="Salamov A."/>
            <person name="Vandepoele K."/>
            <person name="Beszteri B."/>
            <person name="Gruber A."/>
            <person name="Heijde M."/>
            <person name="Katinka M."/>
            <person name="Mock T."/>
            <person name="Valentin K."/>
            <person name="Verret F."/>
            <person name="Berges J.A."/>
            <person name="Brownlee C."/>
            <person name="Cadoret J.P."/>
            <person name="Chiovitti A."/>
            <person name="Choi C.J."/>
            <person name="Coesel S."/>
            <person name="De Martino A."/>
            <person name="Detter J.C."/>
            <person name="Durkin C."/>
            <person name="Falciatore A."/>
            <person name="Fournet J."/>
            <person name="Haruta M."/>
            <person name="Huysman M.J."/>
            <person name="Jenkins B.D."/>
            <person name="Jiroutova K."/>
            <person name="Jorgensen R.E."/>
            <person name="Joubert Y."/>
            <person name="Kaplan A."/>
            <person name="Kroger N."/>
            <person name="Kroth P.G."/>
            <person name="La Roche J."/>
            <person name="Lindquist E."/>
            <person name="Lommer M."/>
            <person name="Martin-Jezequel V."/>
            <person name="Lopez P.J."/>
            <person name="Lucas S."/>
            <person name="Mangogna M."/>
            <person name="McGinnis K."/>
            <person name="Medlin L.K."/>
            <person name="Montsant A."/>
            <person name="Oudot-Le Secq M.P."/>
            <person name="Napoli C."/>
            <person name="Obornik M."/>
            <person name="Parker M.S."/>
            <person name="Petit J.L."/>
            <person name="Porcel B.M."/>
            <person name="Poulsen N."/>
            <person name="Robison M."/>
            <person name="Rychlewski L."/>
            <person name="Rynearson T.A."/>
            <person name="Schmutz J."/>
            <person name="Shapiro H."/>
            <person name="Siaut M."/>
            <person name="Stanley M."/>
            <person name="Sussman M.R."/>
            <person name="Taylor A.R."/>
            <person name="Vardi A."/>
            <person name="von Dassow P."/>
            <person name="Vyverman W."/>
            <person name="Willis A."/>
            <person name="Wyrwicz L.S."/>
            <person name="Rokhsar D.S."/>
            <person name="Weissenbach J."/>
            <person name="Armbrust E.V."/>
            <person name="Green B.R."/>
            <person name="Van de Peer Y."/>
            <person name="Grigoriev I.V."/>
        </authorList>
    </citation>
    <scope>NUCLEOTIDE SEQUENCE [LARGE SCALE GENOMIC DNA]</scope>
    <source>
        <strain evidence="1 2">CCMP1335</strain>
    </source>
</reference>
<dbReference type="EMBL" id="DS999415">
    <property type="protein sequence ID" value="EED87320.1"/>
    <property type="molecule type" value="Genomic_DNA"/>
</dbReference>
<dbReference type="RefSeq" id="XP_002296624.1">
    <property type="nucleotide sequence ID" value="XM_002296588.1"/>
</dbReference>
<dbReference type="Proteomes" id="UP000001449">
    <property type="component" value="Chromosome 11"/>
</dbReference>